<dbReference type="RefSeq" id="WP_397065330.1">
    <property type="nucleotide sequence ID" value="NZ_JBIRYL010000012.1"/>
</dbReference>
<dbReference type="EMBL" id="JBIRYL010000012">
    <property type="protein sequence ID" value="MFI2233247.1"/>
    <property type="molecule type" value="Genomic_DNA"/>
</dbReference>
<comment type="caution">
    <text evidence="1">The sequence shown here is derived from an EMBL/GenBank/DDBJ whole genome shotgun (WGS) entry which is preliminary data.</text>
</comment>
<accession>A0ABW7W378</accession>
<keyword evidence="2" id="KW-1185">Reference proteome</keyword>
<evidence type="ECO:0000313" key="2">
    <source>
        <dbReference type="Proteomes" id="UP001611494"/>
    </source>
</evidence>
<gene>
    <name evidence="1" type="ORF">ACH49Z_25700</name>
</gene>
<protein>
    <submittedName>
        <fullName evidence="1">Uncharacterized protein</fullName>
    </submittedName>
</protein>
<dbReference type="Proteomes" id="UP001611494">
    <property type="component" value="Unassembled WGS sequence"/>
</dbReference>
<sequence>MNFINVDPAVYYEAATIVNRAASAFFTAYDQHLQALKGTGGMAGSAGPGKEWATSYDNEVRETNNLVSTLMLALDKYPRVLNQAGFVYASSDHDPKSGAPAPQKPADPQLAYVSCAQPPPSAGGPGSGLIDDGLELAKKIGVDLPVPDGDTDKLDTAATVWNSLAHAPGATALPVELERAAAMFQQVTAPEVASIDEDLREIKTAAEDLLATFADIAASCAAQKTAHDNMKAQLRDMLAQFADELKKQIAITLALAVPASVVSFGIGGSAVAAIRAGKAVDLVNDLIKALRRIIAAAGLRTAVAVTRSTGDTRAKLERIHDLIETIEDSVEAQSEPEKKAGIATTPEEINALIDELEQSGVKFSREDIVSIGRDADGKVIFLEKGNDRAGLEHILRHSAEFGDKGIPESEIPNLVMKAVTEGEVVGTQGKNRPVYEIMHNGQPLRIAVSVGSNGFVVGANPASWALEG</sequence>
<name>A0ABW7W378_9NOCA</name>
<organism evidence="1 2">
    <name type="scientific">Nocardia testacea</name>
    <dbReference type="NCBI Taxonomy" id="248551"/>
    <lineage>
        <taxon>Bacteria</taxon>
        <taxon>Bacillati</taxon>
        <taxon>Actinomycetota</taxon>
        <taxon>Actinomycetes</taxon>
        <taxon>Mycobacteriales</taxon>
        <taxon>Nocardiaceae</taxon>
        <taxon>Nocardia</taxon>
    </lineage>
</organism>
<reference evidence="1 2" key="1">
    <citation type="submission" date="2024-10" db="EMBL/GenBank/DDBJ databases">
        <title>The Natural Products Discovery Center: Release of the First 8490 Sequenced Strains for Exploring Actinobacteria Biosynthetic Diversity.</title>
        <authorList>
            <person name="Kalkreuter E."/>
            <person name="Kautsar S.A."/>
            <person name="Yang D."/>
            <person name="Bader C.D."/>
            <person name="Teijaro C.N."/>
            <person name="Fluegel L."/>
            <person name="Davis C.M."/>
            <person name="Simpson J.R."/>
            <person name="Lauterbach L."/>
            <person name="Steele A.D."/>
            <person name="Gui C."/>
            <person name="Meng S."/>
            <person name="Li G."/>
            <person name="Viehrig K."/>
            <person name="Ye F."/>
            <person name="Su P."/>
            <person name="Kiefer A.F."/>
            <person name="Nichols A."/>
            <person name="Cepeda A.J."/>
            <person name="Yan W."/>
            <person name="Fan B."/>
            <person name="Jiang Y."/>
            <person name="Adhikari A."/>
            <person name="Zheng C.-J."/>
            <person name="Schuster L."/>
            <person name="Cowan T.M."/>
            <person name="Smanski M.J."/>
            <person name="Chevrette M.G."/>
            <person name="De Carvalho L.P.S."/>
            <person name="Shen B."/>
        </authorList>
    </citation>
    <scope>NUCLEOTIDE SEQUENCE [LARGE SCALE GENOMIC DNA]</scope>
    <source>
        <strain evidence="1 2">NPDC019377</strain>
    </source>
</reference>
<evidence type="ECO:0000313" key="1">
    <source>
        <dbReference type="EMBL" id="MFI2233247.1"/>
    </source>
</evidence>
<proteinExistence type="predicted"/>